<organism evidence="2 3">
    <name type="scientific">Kriegella aquimaris</name>
    <dbReference type="NCBI Taxonomy" id="192904"/>
    <lineage>
        <taxon>Bacteria</taxon>
        <taxon>Pseudomonadati</taxon>
        <taxon>Bacteroidota</taxon>
        <taxon>Flavobacteriia</taxon>
        <taxon>Flavobacteriales</taxon>
        <taxon>Flavobacteriaceae</taxon>
        <taxon>Kriegella</taxon>
    </lineage>
</organism>
<evidence type="ECO:0000313" key="3">
    <source>
        <dbReference type="Proteomes" id="UP000199440"/>
    </source>
</evidence>
<feature type="transmembrane region" description="Helical" evidence="1">
    <location>
        <begin position="81"/>
        <end position="100"/>
    </location>
</feature>
<evidence type="ECO:0008006" key="4">
    <source>
        <dbReference type="Google" id="ProtNLM"/>
    </source>
</evidence>
<dbReference type="RefSeq" id="WP_089894706.1">
    <property type="nucleotide sequence ID" value="NZ_FNGV01000016.1"/>
</dbReference>
<feature type="transmembrane region" description="Helical" evidence="1">
    <location>
        <begin position="155"/>
        <end position="174"/>
    </location>
</feature>
<keyword evidence="1" id="KW-0812">Transmembrane</keyword>
<dbReference type="EMBL" id="FNGV01000016">
    <property type="protein sequence ID" value="SDM87039.1"/>
    <property type="molecule type" value="Genomic_DNA"/>
</dbReference>
<feature type="transmembrane region" description="Helical" evidence="1">
    <location>
        <begin position="181"/>
        <end position="200"/>
    </location>
</feature>
<dbReference type="OrthoDB" id="9786064at2"/>
<evidence type="ECO:0000256" key="1">
    <source>
        <dbReference type="SAM" id="Phobius"/>
    </source>
</evidence>
<gene>
    <name evidence="2" type="ORF">SAMN04488514_11629</name>
</gene>
<sequence length="201" mass="22855">MRLLAKLISYFSHPLFIPIAGTISYFMVTPKYSPQEVQTGNLLPIFILTVIIPIISYFILRNVGMVGSIFMPSLKERKYPLYIHILLLLMIVYKVIPNYYIQELHYYFLGLIIAAMSTLLLLFFKIKSSMHLLGLGSLLTFLLSLSIHFAINLTLAISLITLLTGLVSSARLYLHAHTKAEIFIGFSIGILSQLLLIKFWL</sequence>
<evidence type="ECO:0000313" key="2">
    <source>
        <dbReference type="EMBL" id="SDM87039.1"/>
    </source>
</evidence>
<keyword evidence="1" id="KW-0472">Membrane</keyword>
<name>A0A1G9WRM3_9FLAO</name>
<protein>
    <recommendedName>
        <fullName evidence="4">PAP2 superfamily protein</fullName>
    </recommendedName>
</protein>
<feature type="transmembrane region" description="Helical" evidence="1">
    <location>
        <begin position="40"/>
        <end position="60"/>
    </location>
</feature>
<dbReference type="STRING" id="192904.SAMN04488514_11629"/>
<feature type="transmembrane region" description="Helical" evidence="1">
    <location>
        <begin position="7"/>
        <end position="28"/>
    </location>
</feature>
<dbReference type="Proteomes" id="UP000199440">
    <property type="component" value="Unassembled WGS sequence"/>
</dbReference>
<keyword evidence="3" id="KW-1185">Reference proteome</keyword>
<reference evidence="3" key="1">
    <citation type="submission" date="2016-10" db="EMBL/GenBank/DDBJ databases">
        <authorList>
            <person name="Varghese N."/>
            <person name="Submissions S."/>
        </authorList>
    </citation>
    <scope>NUCLEOTIDE SEQUENCE [LARGE SCALE GENOMIC DNA]</scope>
    <source>
        <strain evidence="3">DSM 19886</strain>
    </source>
</reference>
<proteinExistence type="predicted"/>
<dbReference type="AlphaFoldDB" id="A0A1G9WRM3"/>
<accession>A0A1G9WRM3</accession>
<feature type="transmembrane region" description="Helical" evidence="1">
    <location>
        <begin position="106"/>
        <end position="124"/>
    </location>
</feature>
<keyword evidence="1" id="KW-1133">Transmembrane helix</keyword>